<keyword evidence="6 18" id="KW-0812">Transmembrane</keyword>
<feature type="transmembrane region" description="Helical" evidence="18">
    <location>
        <begin position="203"/>
        <end position="221"/>
    </location>
</feature>
<feature type="compositionally biased region" description="Basic and acidic residues" evidence="17">
    <location>
        <begin position="121"/>
        <end position="136"/>
    </location>
</feature>
<evidence type="ECO:0000256" key="15">
    <source>
        <dbReference type="ARBA" id="ARBA00042946"/>
    </source>
</evidence>
<dbReference type="GO" id="GO:0008270">
    <property type="term" value="F:zinc ion binding"/>
    <property type="evidence" value="ECO:0007669"/>
    <property type="project" value="UniProtKB-KW"/>
</dbReference>
<comment type="caution">
    <text evidence="20">The sequence shown here is derived from an EMBL/GenBank/DDBJ whole genome shotgun (WGS) entry which is preliminary data.</text>
</comment>
<feature type="region of interest" description="Disordered" evidence="17">
    <location>
        <begin position="96"/>
        <end position="136"/>
    </location>
</feature>
<comment type="pathway">
    <text evidence="3">Protein modification; protein ubiquitination.</text>
</comment>
<dbReference type="PANTHER" id="PTHR15860">
    <property type="entry name" value="UNCHARACTERIZED RING FINGER-CONTAINING PROTEIN"/>
    <property type="match status" value="1"/>
</dbReference>
<evidence type="ECO:0000256" key="18">
    <source>
        <dbReference type="SAM" id="Phobius"/>
    </source>
</evidence>
<dbReference type="AlphaFoldDB" id="A0A401PX41"/>
<dbReference type="PANTHER" id="PTHR15860:SF1">
    <property type="entry name" value="E3 UBIQUITIN-PROTEIN LIGASE RNFT1"/>
    <property type="match status" value="1"/>
</dbReference>
<evidence type="ECO:0000256" key="1">
    <source>
        <dbReference type="ARBA" id="ARBA00000900"/>
    </source>
</evidence>
<keyword evidence="8 16" id="KW-0863">Zinc-finger</keyword>
<evidence type="ECO:0000256" key="4">
    <source>
        <dbReference type="ARBA" id="ARBA00012483"/>
    </source>
</evidence>
<organism evidence="20 21">
    <name type="scientific">Scyliorhinus torazame</name>
    <name type="common">Cloudy catshark</name>
    <name type="synonym">Catulus torazame</name>
    <dbReference type="NCBI Taxonomy" id="75743"/>
    <lineage>
        <taxon>Eukaryota</taxon>
        <taxon>Metazoa</taxon>
        <taxon>Chordata</taxon>
        <taxon>Craniata</taxon>
        <taxon>Vertebrata</taxon>
        <taxon>Chondrichthyes</taxon>
        <taxon>Elasmobranchii</taxon>
        <taxon>Galeomorphii</taxon>
        <taxon>Galeoidea</taxon>
        <taxon>Carcharhiniformes</taxon>
        <taxon>Scyliorhinidae</taxon>
        <taxon>Scyliorhinus</taxon>
    </lineage>
</organism>
<evidence type="ECO:0000256" key="5">
    <source>
        <dbReference type="ARBA" id="ARBA00022679"/>
    </source>
</evidence>
<dbReference type="PROSITE" id="PS00518">
    <property type="entry name" value="ZF_RING_1"/>
    <property type="match status" value="1"/>
</dbReference>
<feature type="transmembrane region" description="Helical" evidence="18">
    <location>
        <begin position="248"/>
        <end position="274"/>
    </location>
</feature>
<keyword evidence="9" id="KW-0833">Ubl conjugation pathway</keyword>
<keyword evidence="12 18" id="KW-0472">Membrane</keyword>
<name>A0A401PX41_SCYTO</name>
<accession>A0A401PX41</accession>
<comment type="function">
    <text evidence="13">E3 ubiquitin-protein ligase that acts in the endoplasmic reticulum (ER)-associated degradation (ERAD) pathway, which targets misfolded proteins that accumulate in the endoplasmic reticulum (ER) for ubiquitination and subsequent proteasome-mediated degradation. Protects cells from ER stress-induced apoptosis.</text>
</comment>
<dbReference type="EC" id="2.3.2.27" evidence="4"/>
<evidence type="ECO:0000256" key="7">
    <source>
        <dbReference type="ARBA" id="ARBA00022723"/>
    </source>
</evidence>
<evidence type="ECO:0000256" key="9">
    <source>
        <dbReference type="ARBA" id="ARBA00022786"/>
    </source>
</evidence>
<evidence type="ECO:0000259" key="19">
    <source>
        <dbReference type="PROSITE" id="PS50089"/>
    </source>
</evidence>
<dbReference type="Gene3D" id="3.30.40.10">
    <property type="entry name" value="Zinc/RING finger domain, C3HC4 (zinc finger)"/>
    <property type="match status" value="1"/>
</dbReference>
<evidence type="ECO:0000256" key="16">
    <source>
        <dbReference type="PROSITE-ProRule" id="PRU00175"/>
    </source>
</evidence>
<dbReference type="EMBL" id="BFAA01011625">
    <property type="protein sequence ID" value="GCB77686.1"/>
    <property type="molecule type" value="Genomic_DNA"/>
</dbReference>
<dbReference type="GO" id="GO:0061630">
    <property type="term" value="F:ubiquitin protein ligase activity"/>
    <property type="evidence" value="ECO:0007669"/>
    <property type="project" value="UniProtKB-EC"/>
</dbReference>
<evidence type="ECO:0000256" key="11">
    <source>
        <dbReference type="ARBA" id="ARBA00022989"/>
    </source>
</evidence>
<evidence type="ECO:0000256" key="14">
    <source>
        <dbReference type="ARBA" id="ARBA00039413"/>
    </source>
</evidence>
<gene>
    <name evidence="20" type="ORF">scyTo_0017639</name>
</gene>
<keyword evidence="11 18" id="KW-1133">Transmembrane helix</keyword>
<dbReference type="Proteomes" id="UP000288216">
    <property type="component" value="Unassembled WGS sequence"/>
</dbReference>
<comment type="subcellular location">
    <subcellularLocation>
        <location evidence="2">Endomembrane system</location>
        <topology evidence="2">Multi-pass membrane protein</topology>
    </subcellularLocation>
</comment>
<dbReference type="OrthoDB" id="9049620at2759"/>
<keyword evidence="5" id="KW-0808">Transferase</keyword>
<evidence type="ECO:0000256" key="12">
    <source>
        <dbReference type="ARBA" id="ARBA00023136"/>
    </source>
</evidence>
<dbReference type="InterPro" id="IPR013083">
    <property type="entry name" value="Znf_RING/FYVE/PHD"/>
</dbReference>
<dbReference type="CDD" id="cd16741">
    <property type="entry name" value="RING-HC_RNFT1"/>
    <property type="match status" value="1"/>
</dbReference>
<proteinExistence type="predicted"/>
<protein>
    <recommendedName>
        <fullName evidence="14">E3 ubiquitin-protein ligase RNFT1</fullName>
        <ecNumber evidence="4">2.3.2.27</ecNumber>
    </recommendedName>
    <alternativeName>
        <fullName evidence="15">RING finger and transmembrane domain-containing protein 1</fullName>
    </alternativeName>
</protein>
<comment type="catalytic activity">
    <reaction evidence="1">
        <text>S-ubiquitinyl-[E2 ubiquitin-conjugating enzyme]-L-cysteine + [acceptor protein]-L-lysine = [E2 ubiquitin-conjugating enzyme]-L-cysteine + N(6)-ubiquitinyl-[acceptor protein]-L-lysine.</text>
        <dbReference type="EC" id="2.3.2.27"/>
    </reaction>
</comment>
<keyword evidence="10" id="KW-0862">Zinc</keyword>
<evidence type="ECO:0000256" key="2">
    <source>
        <dbReference type="ARBA" id="ARBA00004127"/>
    </source>
</evidence>
<evidence type="ECO:0000256" key="8">
    <source>
        <dbReference type="ARBA" id="ARBA00022771"/>
    </source>
</evidence>
<dbReference type="SUPFAM" id="SSF57850">
    <property type="entry name" value="RING/U-box"/>
    <property type="match status" value="1"/>
</dbReference>
<reference evidence="20 21" key="1">
    <citation type="journal article" date="2018" name="Nat. Ecol. Evol.">
        <title>Shark genomes provide insights into elasmobranch evolution and the origin of vertebrates.</title>
        <authorList>
            <person name="Hara Y"/>
            <person name="Yamaguchi K"/>
            <person name="Onimaru K"/>
            <person name="Kadota M"/>
            <person name="Koyanagi M"/>
            <person name="Keeley SD"/>
            <person name="Tatsumi K"/>
            <person name="Tanaka K"/>
            <person name="Motone F"/>
            <person name="Kageyama Y"/>
            <person name="Nozu R"/>
            <person name="Adachi N"/>
            <person name="Nishimura O"/>
            <person name="Nakagawa R"/>
            <person name="Tanegashima C"/>
            <person name="Kiyatake I"/>
            <person name="Matsumoto R"/>
            <person name="Murakumo K"/>
            <person name="Nishida K"/>
            <person name="Terakita A"/>
            <person name="Kuratani S"/>
            <person name="Sato K"/>
            <person name="Hyodo S Kuraku.S."/>
        </authorList>
    </citation>
    <scope>NUCLEOTIDE SEQUENCE [LARGE SCALE GENOMIC DNA]</scope>
</reference>
<dbReference type="SMART" id="SM00184">
    <property type="entry name" value="RING"/>
    <property type="match status" value="1"/>
</dbReference>
<dbReference type="PROSITE" id="PS50089">
    <property type="entry name" value="ZF_RING_2"/>
    <property type="match status" value="1"/>
</dbReference>
<dbReference type="GO" id="GO:1904294">
    <property type="term" value="P:positive regulation of ERAD pathway"/>
    <property type="evidence" value="ECO:0007669"/>
    <property type="project" value="InterPro"/>
</dbReference>
<dbReference type="GO" id="GO:0005783">
    <property type="term" value="C:endoplasmic reticulum"/>
    <property type="evidence" value="ECO:0007669"/>
    <property type="project" value="TreeGrafter"/>
</dbReference>
<feature type="transmembrane region" description="Helical" evidence="18">
    <location>
        <begin position="321"/>
        <end position="342"/>
    </location>
</feature>
<evidence type="ECO:0000256" key="17">
    <source>
        <dbReference type="SAM" id="MobiDB-lite"/>
    </source>
</evidence>
<evidence type="ECO:0000256" key="6">
    <source>
        <dbReference type="ARBA" id="ARBA00022692"/>
    </source>
</evidence>
<evidence type="ECO:0000256" key="10">
    <source>
        <dbReference type="ARBA" id="ARBA00022833"/>
    </source>
</evidence>
<evidence type="ECO:0000256" key="3">
    <source>
        <dbReference type="ARBA" id="ARBA00004906"/>
    </source>
</evidence>
<dbReference type="InterPro" id="IPR017907">
    <property type="entry name" value="Znf_RING_CS"/>
</dbReference>
<keyword evidence="21" id="KW-1185">Reference proteome</keyword>
<feature type="transmembrane region" description="Helical" evidence="18">
    <location>
        <begin position="174"/>
        <end position="191"/>
    </location>
</feature>
<evidence type="ECO:0000313" key="20">
    <source>
        <dbReference type="EMBL" id="GCB77686.1"/>
    </source>
</evidence>
<evidence type="ECO:0000313" key="21">
    <source>
        <dbReference type="Proteomes" id="UP000288216"/>
    </source>
</evidence>
<dbReference type="Pfam" id="PF13639">
    <property type="entry name" value="zf-RING_2"/>
    <property type="match status" value="1"/>
</dbReference>
<feature type="region of interest" description="Disordered" evidence="17">
    <location>
        <begin position="1"/>
        <end position="21"/>
    </location>
</feature>
<feature type="domain" description="RING-type" evidence="19">
    <location>
        <begin position="376"/>
        <end position="414"/>
    </location>
</feature>
<sequence length="436" mass="49855">MKHRPQNDRRHSGQSSGTLCRSGILNSQEGRGSEMQKEFVIVHTDINSHHHTQPLNGTVGESMDSCPVLFVRTPENMPHPSTKEEEVQIQVDAPEDQSSRLGAGAQHSTSSHSHSHSHSHARAEGPAGERSELDDREPTSSISELRYIFLWLQKSLPYILLICAKLVFQHALGIAVGVGLCITFLYANKIILNQVFLQERRSILQCGWLLTFLTASTFLLYDTFRSQSLFYSLIFLHPNVDPIEFWDVLWIVGTADFILKFFCMGFKCLILLVPSSLMSFKSRGQWYMVIEEVSQFHRSLVPLPVWSWYLIGNKESDGSVIWTLGILLGLFYLILKLLGIYGRWSNFRRSLKSLIHKQHYGITASKRQCSDAGDICPICQTEFREPILLICQHIFCEECISLWFNREKTCPLCRTVILDYIQTWRDGATSTHLQIY</sequence>
<dbReference type="OMA" id="VELHCKH"/>
<feature type="compositionally biased region" description="Basic and acidic residues" evidence="17">
    <location>
        <begin position="1"/>
        <end position="11"/>
    </location>
</feature>
<dbReference type="InterPro" id="IPR044235">
    <property type="entry name" value="RNFT1/2"/>
</dbReference>
<evidence type="ECO:0000256" key="13">
    <source>
        <dbReference type="ARBA" id="ARBA00037172"/>
    </source>
</evidence>
<dbReference type="InterPro" id="IPR001841">
    <property type="entry name" value="Znf_RING"/>
</dbReference>
<keyword evidence="7" id="KW-0479">Metal-binding</keyword>